<sequence length="217" mass="24796">MGEFAKWFNTDARVAWDPIIRAIVAHFYVVSIHPFGDGNGRTSRGVESFLLYLAGVNARSFYSLANYYYQHRHEYVRFLDHVRFETNGDLAPFVLFALKGLVSELQQVHAEVLTNVKRIAFRDYAREELASHDKLGSSVGERMSNLLVYLSDGEVVSLKAIRSGKHTLSGLYHKLTTKTLSRDINFLRQHELVIVEGDKLRANLDVMTRYTPPLESM</sequence>
<dbReference type="EMBL" id="BARU01023388">
    <property type="protein sequence ID" value="GAH52540.1"/>
    <property type="molecule type" value="Genomic_DNA"/>
</dbReference>
<dbReference type="PROSITE" id="PS51459">
    <property type="entry name" value="FIDO"/>
    <property type="match status" value="1"/>
</dbReference>
<feature type="domain" description="Fido" evidence="1">
    <location>
        <begin position="1"/>
        <end position="99"/>
    </location>
</feature>
<evidence type="ECO:0000259" key="1">
    <source>
        <dbReference type="PROSITE" id="PS51459"/>
    </source>
</evidence>
<protein>
    <recommendedName>
        <fullName evidence="1">Fido domain-containing protein</fullName>
    </recommendedName>
</protein>
<accession>X1H663</accession>
<evidence type="ECO:0000313" key="2">
    <source>
        <dbReference type="EMBL" id="GAH52540.1"/>
    </source>
</evidence>
<dbReference type="AlphaFoldDB" id="X1H663"/>
<gene>
    <name evidence="2" type="ORF">S03H2_37964</name>
</gene>
<dbReference type="PANTHER" id="PTHR13504:SF33">
    <property type="entry name" value="FIC FAMILY PROTEIN"/>
    <property type="match status" value="1"/>
</dbReference>
<dbReference type="Pfam" id="PF02661">
    <property type="entry name" value="Fic"/>
    <property type="match status" value="1"/>
</dbReference>
<reference evidence="2" key="1">
    <citation type="journal article" date="2014" name="Front. Microbiol.">
        <title>High frequency of phylogenetically diverse reductive dehalogenase-homologous genes in deep subseafloor sedimentary metagenomes.</title>
        <authorList>
            <person name="Kawai M."/>
            <person name="Futagami T."/>
            <person name="Toyoda A."/>
            <person name="Takaki Y."/>
            <person name="Nishi S."/>
            <person name="Hori S."/>
            <person name="Arai W."/>
            <person name="Tsubouchi T."/>
            <person name="Morono Y."/>
            <person name="Uchiyama I."/>
            <person name="Ito T."/>
            <person name="Fujiyama A."/>
            <person name="Inagaki F."/>
            <person name="Takami H."/>
        </authorList>
    </citation>
    <scope>NUCLEOTIDE SEQUENCE</scope>
    <source>
        <strain evidence="2">Expedition CK06-06</strain>
    </source>
</reference>
<name>X1H663_9ZZZZ</name>
<dbReference type="PANTHER" id="PTHR13504">
    <property type="entry name" value="FIDO DOMAIN-CONTAINING PROTEIN DDB_G0283145"/>
    <property type="match status" value="1"/>
</dbReference>
<organism evidence="2">
    <name type="scientific">marine sediment metagenome</name>
    <dbReference type="NCBI Taxonomy" id="412755"/>
    <lineage>
        <taxon>unclassified sequences</taxon>
        <taxon>metagenomes</taxon>
        <taxon>ecological metagenomes</taxon>
    </lineage>
</organism>
<dbReference type="Gene3D" id="1.10.3290.10">
    <property type="entry name" value="Fido-like domain"/>
    <property type="match status" value="1"/>
</dbReference>
<proteinExistence type="predicted"/>
<dbReference type="SUPFAM" id="SSF140931">
    <property type="entry name" value="Fic-like"/>
    <property type="match status" value="1"/>
</dbReference>
<comment type="caution">
    <text evidence="2">The sequence shown here is derived from an EMBL/GenBank/DDBJ whole genome shotgun (WGS) entry which is preliminary data.</text>
</comment>
<dbReference type="InterPro" id="IPR036597">
    <property type="entry name" value="Fido-like_dom_sf"/>
</dbReference>
<dbReference type="InterPro" id="IPR040198">
    <property type="entry name" value="Fido_containing"/>
</dbReference>
<dbReference type="InterPro" id="IPR003812">
    <property type="entry name" value="Fido"/>
</dbReference>